<gene>
    <name evidence="2" type="ORF">EJ571_06710</name>
</gene>
<name>A0A4V3A6F4_9MYCO</name>
<protein>
    <submittedName>
        <fullName evidence="2">Uncharacterized protein</fullName>
    </submittedName>
</protein>
<evidence type="ECO:0000313" key="2">
    <source>
        <dbReference type="EMBL" id="TDH23145.1"/>
    </source>
</evidence>
<evidence type="ECO:0000313" key="3">
    <source>
        <dbReference type="Proteomes" id="UP000295627"/>
    </source>
</evidence>
<comment type="caution">
    <text evidence="2">The sequence shown here is derived from an EMBL/GenBank/DDBJ whole genome shotgun (WGS) entry which is preliminary data.</text>
</comment>
<feature type="compositionally biased region" description="Basic and acidic residues" evidence="1">
    <location>
        <begin position="91"/>
        <end position="101"/>
    </location>
</feature>
<evidence type="ECO:0000256" key="1">
    <source>
        <dbReference type="SAM" id="MobiDB-lite"/>
    </source>
</evidence>
<organism evidence="2 3">
    <name type="scientific">Mycobacteroides franklinii</name>
    <dbReference type="NCBI Taxonomy" id="948102"/>
    <lineage>
        <taxon>Bacteria</taxon>
        <taxon>Bacillati</taxon>
        <taxon>Actinomycetota</taxon>
        <taxon>Actinomycetes</taxon>
        <taxon>Mycobacteriales</taxon>
        <taxon>Mycobacteriaceae</taxon>
        <taxon>Mycobacteroides</taxon>
    </lineage>
</organism>
<accession>A0A4V3A6F4</accession>
<reference evidence="2 3" key="1">
    <citation type="journal article" date="2019" name="Sci. Rep.">
        <title>Extended insight into the Mycobacterium chelonae-abscessus complex through whole genome sequencing of Mycobacterium salmoniphilum outbreak and Mycobacterium salmoniphilum-like strains.</title>
        <authorList>
            <person name="Behra P.R.K."/>
            <person name="Das S."/>
            <person name="Pettersson B.M.F."/>
            <person name="Shirreff L."/>
            <person name="DuCote T."/>
            <person name="Jacobsson K.G."/>
            <person name="Ennis D.G."/>
            <person name="Kirsebom L.A."/>
        </authorList>
    </citation>
    <scope>NUCLEOTIDE SEQUENCE [LARGE SCALE GENOMIC DNA]</scope>
    <source>
        <strain evidence="2 3">DSM 45524</strain>
    </source>
</reference>
<dbReference type="Proteomes" id="UP000295627">
    <property type="component" value="Unassembled WGS sequence"/>
</dbReference>
<feature type="region of interest" description="Disordered" evidence="1">
    <location>
        <begin position="78"/>
        <end position="101"/>
    </location>
</feature>
<dbReference type="AlphaFoldDB" id="A0A4V3A6F4"/>
<proteinExistence type="predicted"/>
<dbReference type="EMBL" id="RXLR01000013">
    <property type="protein sequence ID" value="TDH23145.1"/>
    <property type="molecule type" value="Genomic_DNA"/>
</dbReference>
<sequence length="101" mass="11219">MEAEPEVERTLGAAALSREQSVYAAVTNTNYPLEVRFSPEVRNWDSYTICDRVVAAFEVADLRYQANERQKIARAEGEARAAASGYPSTEEADRAESALNF</sequence>
<dbReference type="RefSeq" id="WP_078335933.1">
    <property type="nucleotide sequence ID" value="NZ_MAFQ01000014.1"/>
</dbReference>